<keyword evidence="3" id="KW-1185">Reference proteome</keyword>
<feature type="compositionally biased region" description="Basic and acidic residues" evidence="1">
    <location>
        <begin position="46"/>
        <end position="63"/>
    </location>
</feature>
<name>A0ABR3LRY0_9TELE</name>
<evidence type="ECO:0000313" key="3">
    <source>
        <dbReference type="Proteomes" id="UP001558613"/>
    </source>
</evidence>
<dbReference type="Proteomes" id="UP001558613">
    <property type="component" value="Unassembled WGS sequence"/>
</dbReference>
<evidence type="ECO:0000313" key="2">
    <source>
        <dbReference type="EMBL" id="KAL1255651.1"/>
    </source>
</evidence>
<dbReference type="EMBL" id="JAYMGO010000019">
    <property type="protein sequence ID" value="KAL1255651.1"/>
    <property type="molecule type" value="Genomic_DNA"/>
</dbReference>
<comment type="caution">
    <text evidence="2">The sequence shown here is derived from an EMBL/GenBank/DDBJ whole genome shotgun (WGS) entry which is preliminary data.</text>
</comment>
<sequence>MARVLPREQFDRAVGDGRHAFPACVRKLSRYAVGMQASLGSLSSGQEEKRGRETAEERERERERETWAGYRRGAVCLATYGHVRWQRHK</sequence>
<organism evidence="2 3">
    <name type="scientific">Cirrhinus molitorella</name>
    <name type="common">mud carp</name>
    <dbReference type="NCBI Taxonomy" id="172907"/>
    <lineage>
        <taxon>Eukaryota</taxon>
        <taxon>Metazoa</taxon>
        <taxon>Chordata</taxon>
        <taxon>Craniata</taxon>
        <taxon>Vertebrata</taxon>
        <taxon>Euteleostomi</taxon>
        <taxon>Actinopterygii</taxon>
        <taxon>Neopterygii</taxon>
        <taxon>Teleostei</taxon>
        <taxon>Ostariophysi</taxon>
        <taxon>Cypriniformes</taxon>
        <taxon>Cyprinidae</taxon>
        <taxon>Labeoninae</taxon>
        <taxon>Labeonini</taxon>
        <taxon>Cirrhinus</taxon>
    </lineage>
</organism>
<gene>
    <name evidence="2" type="ORF">QQF64_013712</name>
</gene>
<accession>A0ABR3LRY0</accession>
<feature type="region of interest" description="Disordered" evidence="1">
    <location>
        <begin position="39"/>
        <end position="63"/>
    </location>
</feature>
<reference evidence="2 3" key="1">
    <citation type="submission" date="2023-09" db="EMBL/GenBank/DDBJ databases">
        <authorList>
            <person name="Wang M."/>
        </authorList>
    </citation>
    <scope>NUCLEOTIDE SEQUENCE [LARGE SCALE GENOMIC DNA]</scope>
    <source>
        <strain evidence="2">GT-2023</strain>
        <tissue evidence="2">Liver</tissue>
    </source>
</reference>
<proteinExistence type="predicted"/>
<protein>
    <submittedName>
        <fullName evidence="2">Uncharacterized protein</fullName>
    </submittedName>
</protein>
<evidence type="ECO:0000256" key="1">
    <source>
        <dbReference type="SAM" id="MobiDB-lite"/>
    </source>
</evidence>